<dbReference type="PANTHER" id="PTHR33202:SF8">
    <property type="entry name" value="PEROXIDE-RESPONSIVE REPRESSOR PERR"/>
    <property type="match status" value="1"/>
</dbReference>
<dbReference type="PANTHER" id="PTHR33202">
    <property type="entry name" value="ZINC UPTAKE REGULATION PROTEIN"/>
    <property type="match status" value="1"/>
</dbReference>
<evidence type="ECO:0000256" key="1">
    <source>
        <dbReference type="ARBA" id="ARBA00007957"/>
    </source>
</evidence>
<keyword evidence="9" id="KW-1185">Reference proteome</keyword>
<keyword evidence="3 7" id="KW-0862">Zinc</keyword>
<keyword evidence="7" id="KW-0479">Metal-binding</keyword>
<dbReference type="InterPro" id="IPR036390">
    <property type="entry name" value="WH_DNA-bd_sf"/>
</dbReference>
<dbReference type="InterPro" id="IPR002481">
    <property type="entry name" value="FUR"/>
</dbReference>
<keyword evidence="6" id="KW-0804">Transcription</keyword>
<dbReference type="GO" id="GO:0000976">
    <property type="term" value="F:transcription cis-regulatory region binding"/>
    <property type="evidence" value="ECO:0007669"/>
    <property type="project" value="TreeGrafter"/>
</dbReference>
<keyword evidence="5" id="KW-0238">DNA-binding</keyword>
<dbReference type="GO" id="GO:0045892">
    <property type="term" value="P:negative regulation of DNA-templated transcription"/>
    <property type="evidence" value="ECO:0007669"/>
    <property type="project" value="TreeGrafter"/>
</dbReference>
<dbReference type="Pfam" id="PF01475">
    <property type="entry name" value="FUR"/>
    <property type="match status" value="1"/>
</dbReference>
<keyword evidence="2" id="KW-0678">Repressor</keyword>
<proteinExistence type="inferred from homology"/>
<sequence>MEYNNNDLIEYLTKHQIKPSTIRIKTLGYLLKNKNHPTVDDIYKSLKDEIPTLSKTSIYNTLDLFLEKGVVKILSLQEKELRYDIDTNIHAHFKCEKCGKLYDFPISPNFFSEDSLDGFIVNDRDIHLYGICKECNR</sequence>
<evidence type="ECO:0000256" key="6">
    <source>
        <dbReference type="ARBA" id="ARBA00023163"/>
    </source>
</evidence>
<feature type="binding site" evidence="7">
    <location>
        <position position="132"/>
    </location>
    <ligand>
        <name>Zn(2+)</name>
        <dbReference type="ChEBI" id="CHEBI:29105"/>
    </ligand>
</feature>
<dbReference type="Gene3D" id="1.10.10.10">
    <property type="entry name" value="Winged helix-like DNA-binding domain superfamily/Winged helix DNA-binding domain"/>
    <property type="match status" value="1"/>
</dbReference>
<protein>
    <submittedName>
        <fullName evidence="8">Fur family transcriptional regulator, peroxide stress response regulator</fullName>
    </submittedName>
</protein>
<accession>A0A1H2QIY7</accession>
<evidence type="ECO:0000313" key="8">
    <source>
        <dbReference type="EMBL" id="SDW07045.1"/>
    </source>
</evidence>
<keyword evidence="4" id="KW-0805">Transcription regulation</keyword>
<evidence type="ECO:0000256" key="3">
    <source>
        <dbReference type="ARBA" id="ARBA00022833"/>
    </source>
</evidence>
<reference evidence="8 9" key="1">
    <citation type="submission" date="2016-10" db="EMBL/GenBank/DDBJ databases">
        <authorList>
            <person name="de Groot N.N."/>
        </authorList>
    </citation>
    <scope>NUCLEOTIDE SEQUENCE [LARGE SCALE GENOMIC DNA]</scope>
    <source>
        <strain evidence="8 9">DSM 23310</strain>
    </source>
</reference>
<dbReference type="InterPro" id="IPR036388">
    <property type="entry name" value="WH-like_DNA-bd_sf"/>
</dbReference>
<evidence type="ECO:0000256" key="2">
    <source>
        <dbReference type="ARBA" id="ARBA00022491"/>
    </source>
</evidence>
<name>A0A1H2QIY7_9FIRM</name>
<dbReference type="InterPro" id="IPR043135">
    <property type="entry name" value="Fur_C"/>
</dbReference>
<evidence type="ECO:0000313" key="9">
    <source>
        <dbReference type="Proteomes" id="UP000198828"/>
    </source>
</evidence>
<comment type="similarity">
    <text evidence="1">Belongs to the Fur family.</text>
</comment>
<evidence type="ECO:0000256" key="7">
    <source>
        <dbReference type="PIRSR" id="PIRSR602481-1"/>
    </source>
</evidence>
<dbReference type="CDD" id="cd07153">
    <property type="entry name" value="Fur_like"/>
    <property type="match status" value="1"/>
</dbReference>
<dbReference type="OrthoDB" id="8659436at2"/>
<gene>
    <name evidence="8" type="ORF">SAMN05660923_00157</name>
</gene>
<organism evidence="8 9">
    <name type="scientific">Tepidimicrobium xylanilyticum</name>
    <dbReference type="NCBI Taxonomy" id="1123352"/>
    <lineage>
        <taxon>Bacteria</taxon>
        <taxon>Bacillati</taxon>
        <taxon>Bacillota</taxon>
        <taxon>Tissierellia</taxon>
        <taxon>Tissierellales</taxon>
        <taxon>Tepidimicrobiaceae</taxon>
        <taxon>Tepidimicrobium</taxon>
    </lineage>
</organism>
<comment type="cofactor">
    <cofactor evidence="7">
        <name>Zn(2+)</name>
        <dbReference type="ChEBI" id="CHEBI:29105"/>
    </cofactor>
    <text evidence="7">Binds 1 zinc ion per subunit.</text>
</comment>
<dbReference type="GO" id="GO:0003700">
    <property type="term" value="F:DNA-binding transcription factor activity"/>
    <property type="evidence" value="ECO:0007669"/>
    <property type="project" value="InterPro"/>
</dbReference>
<dbReference type="EMBL" id="FNNG01000001">
    <property type="protein sequence ID" value="SDW07045.1"/>
    <property type="molecule type" value="Genomic_DNA"/>
</dbReference>
<dbReference type="AlphaFoldDB" id="A0A1H2QIY7"/>
<feature type="binding site" evidence="7">
    <location>
        <position position="95"/>
    </location>
    <ligand>
        <name>Zn(2+)</name>
        <dbReference type="ChEBI" id="CHEBI:29105"/>
    </ligand>
</feature>
<dbReference type="GO" id="GO:0008270">
    <property type="term" value="F:zinc ion binding"/>
    <property type="evidence" value="ECO:0007669"/>
    <property type="project" value="TreeGrafter"/>
</dbReference>
<dbReference type="Proteomes" id="UP000198828">
    <property type="component" value="Unassembled WGS sequence"/>
</dbReference>
<evidence type="ECO:0000256" key="5">
    <source>
        <dbReference type="ARBA" id="ARBA00023125"/>
    </source>
</evidence>
<dbReference type="SUPFAM" id="SSF46785">
    <property type="entry name" value="Winged helix' DNA-binding domain"/>
    <property type="match status" value="1"/>
</dbReference>
<feature type="binding site" evidence="7">
    <location>
        <position position="98"/>
    </location>
    <ligand>
        <name>Zn(2+)</name>
        <dbReference type="ChEBI" id="CHEBI:29105"/>
    </ligand>
</feature>
<dbReference type="GO" id="GO:1900376">
    <property type="term" value="P:regulation of secondary metabolite biosynthetic process"/>
    <property type="evidence" value="ECO:0007669"/>
    <property type="project" value="TreeGrafter"/>
</dbReference>
<evidence type="ECO:0000256" key="4">
    <source>
        <dbReference type="ARBA" id="ARBA00023015"/>
    </source>
</evidence>
<feature type="binding site" evidence="7">
    <location>
        <position position="135"/>
    </location>
    <ligand>
        <name>Zn(2+)</name>
        <dbReference type="ChEBI" id="CHEBI:29105"/>
    </ligand>
</feature>
<dbReference type="Gene3D" id="3.30.1490.190">
    <property type="match status" value="1"/>
</dbReference>
<dbReference type="RefSeq" id="WP_093749881.1">
    <property type="nucleotide sequence ID" value="NZ_BSYN01000001.1"/>
</dbReference>